<gene>
    <name evidence="8" type="ORF">psyc5s11_28650</name>
</gene>
<keyword evidence="5" id="KW-0460">Magnesium</keyword>
<sequence length="279" mass="32566">MIHEIAPYIFNSQLSKRKPQDEDILLNFENGQVLLKGEGKDLELPKISDIQELKDIYEKAEYLFSIDEIGFFLLREEKIEVNKKLNYYDIQILRTFMPQHMAFAAITGNQLYRWLENHKYCGRCGSEMRKSENERAIVCRECGQRIYPTISPAVTVAIINGDKILLAKNAHGNFRKFALVAGFVEIGESFEETVEREVMEEVGLKVKNIRYYKSQPWAFSDTQMIGFFVELDGDDTVTIQESEIAEARWFSRVELPEDLSQISLSFEMIEEFRCNRHLY</sequence>
<dbReference type="RefSeq" id="WP_224033201.1">
    <property type="nucleotide sequence ID" value="NZ_AP024849.1"/>
</dbReference>
<dbReference type="PANTHER" id="PTHR11383:SF3">
    <property type="entry name" value="NAD(P)H PYROPHOSPHATASE NUDT13, MITOCHONDRIAL"/>
    <property type="match status" value="1"/>
</dbReference>
<dbReference type="InterPro" id="IPR000086">
    <property type="entry name" value="NUDIX_hydrolase_dom"/>
</dbReference>
<dbReference type="InterPro" id="IPR049734">
    <property type="entry name" value="NudC-like_C"/>
</dbReference>
<dbReference type="Pfam" id="PF00293">
    <property type="entry name" value="NUDIX"/>
    <property type="match status" value="1"/>
</dbReference>
<comment type="cofactor">
    <cofactor evidence="1">
        <name>Mg(2+)</name>
        <dbReference type="ChEBI" id="CHEBI:18420"/>
    </cofactor>
</comment>
<dbReference type="InterPro" id="IPR020084">
    <property type="entry name" value="NUDIX_hydrolase_CS"/>
</dbReference>
<dbReference type="Pfam" id="PF09297">
    <property type="entry name" value="Zn_ribbon_NUD"/>
    <property type="match status" value="1"/>
</dbReference>
<evidence type="ECO:0000256" key="1">
    <source>
        <dbReference type="ARBA" id="ARBA00001946"/>
    </source>
</evidence>
<evidence type="ECO:0000256" key="4">
    <source>
        <dbReference type="ARBA" id="ARBA00022801"/>
    </source>
</evidence>
<reference evidence="9" key="1">
    <citation type="submission" date="2021-07" db="EMBL/GenBank/DDBJ databases">
        <title>Complete genome sequencing of a Clostridium isolate.</title>
        <authorList>
            <person name="Ueki A."/>
            <person name="Tonouchi A."/>
        </authorList>
    </citation>
    <scope>NUCLEOTIDE SEQUENCE [LARGE SCALE GENOMIC DNA]</scope>
    <source>
        <strain evidence="9">C5S11</strain>
    </source>
</reference>
<proteinExistence type="predicted"/>
<keyword evidence="4" id="KW-0378">Hydrolase</keyword>
<dbReference type="PANTHER" id="PTHR11383">
    <property type="entry name" value="NUCLEOSIDE DIPHOSPHATE-LINKED MOIETY X MOTIF 13"/>
    <property type="match status" value="1"/>
</dbReference>
<keyword evidence="3" id="KW-0479">Metal-binding</keyword>
<dbReference type="Gene3D" id="3.90.79.10">
    <property type="entry name" value="Nucleoside Triphosphate Pyrophosphohydrolase"/>
    <property type="match status" value="1"/>
</dbReference>
<dbReference type="NCBIfam" id="NF001299">
    <property type="entry name" value="PRK00241.1"/>
    <property type="match status" value="1"/>
</dbReference>
<dbReference type="Proteomes" id="UP000824633">
    <property type="component" value="Chromosome"/>
</dbReference>
<keyword evidence="6" id="KW-0520">NAD</keyword>
<evidence type="ECO:0000313" key="8">
    <source>
        <dbReference type="EMBL" id="BCZ46798.1"/>
    </source>
</evidence>
<dbReference type="EC" id="3.6.1.22" evidence="2"/>
<name>A0ABM7T4C3_9CLOT</name>
<dbReference type="EMBL" id="AP024849">
    <property type="protein sequence ID" value="BCZ46798.1"/>
    <property type="molecule type" value="Genomic_DNA"/>
</dbReference>
<dbReference type="PROSITE" id="PS00893">
    <property type="entry name" value="NUDIX_BOX"/>
    <property type="match status" value="1"/>
</dbReference>
<protein>
    <recommendedName>
        <fullName evidence="2">NAD(+) diphosphatase</fullName>
        <ecNumber evidence="2">3.6.1.22</ecNumber>
    </recommendedName>
</protein>
<evidence type="ECO:0000256" key="3">
    <source>
        <dbReference type="ARBA" id="ARBA00022723"/>
    </source>
</evidence>
<keyword evidence="9" id="KW-1185">Reference proteome</keyword>
<feature type="domain" description="Nudix hydrolase" evidence="7">
    <location>
        <begin position="149"/>
        <end position="274"/>
    </location>
</feature>
<evidence type="ECO:0000256" key="2">
    <source>
        <dbReference type="ARBA" id="ARBA00012381"/>
    </source>
</evidence>
<dbReference type="Gene3D" id="3.90.79.20">
    <property type="match status" value="1"/>
</dbReference>
<evidence type="ECO:0000259" key="7">
    <source>
        <dbReference type="PROSITE" id="PS51462"/>
    </source>
</evidence>
<dbReference type="InterPro" id="IPR015797">
    <property type="entry name" value="NUDIX_hydrolase-like_dom_sf"/>
</dbReference>
<dbReference type="CDD" id="cd03429">
    <property type="entry name" value="NUDIX_NADH_pyrophosphatase_Nudt13"/>
    <property type="match status" value="1"/>
</dbReference>
<evidence type="ECO:0000256" key="5">
    <source>
        <dbReference type="ARBA" id="ARBA00022842"/>
    </source>
</evidence>
<dbReference type="PROSITE" id="PS51462">
    <property type="entry name" value="NUDIX"/>
    <property type="match status" value="1"/>
</dbReference>
<evidence type="ECO:0000313" key="9">
    <source>
        <dbReference type="Proteomes" id="UP000824633"/>
    </source>
</evidence>
<evidence type="ECO:0000256" key="6">
    <source>
        <dbReference type="ARBA" id="ARBA00023027"/>
    </source>
</evidence>
<dbReference type="SUPFAM" id="SSF55811">
    <property type="entry name" value="Nudix"/>
    <property type="match status" value="1"/>
</dbReference>
<accession>A0ABM7T4C3</accession>
<dbReference type="InterPro" id="IPR015376">
    <property type="entry name" value="Znr_NADH_PPase"/>
</dbReference>
<organism evidence="8 9">
    <name type="scientific">Clostridium gelidum</name>
    <dbReference type="NCBI Taxonomy" id="704125"/>
    <lineage>
        <taxon>Bacteria</taxon>
        <taxon>Bacillati</taxon>
        <taxon>Bacillota</taxon>
        <taxon>Clostridia</taxon>
        <taxon>Eubacteriales</taxon>
        <taxon>Clostridiaceae</taxon>
        <taxon>Clostridium</taxon>
    </lineage>
</organism>